<dbReference type="InterPro" id="IPR017583">
    <property type="entry name" value="Tagatose/fructose_Pkinase"/>
</dbReference>
<sequence length="312" mass="33774">MILTVAMNPAIDKTLFVEELKLGATNRAVDVSRNIGGKGINVAKNARALGAEVAVVGFIGEKSKHVFEDYLSSLGIKYDFVIIPNVNVRENIKLIETSTGQLTEINERGPDVDHQLFEVLKQKISQYSKQADVTVLSGSLPRGLSASAYKEIITEIRENTRVILDASGEALKQGIEASPFMIKPNLQEFSQLLGRDLKEIDEIVAAAKKLIEEYGISVICVSMGARGSVTITPEAAYYAEPLYIEDVKTPVGAGDALVAGFAYGFEKGLDIADAIKIATATASASLMLEDTGPIDLEVFRTLLPRIKITEVR</sequence>
<dbReference type="EC" id="2.7.1.56" evidence="7"/>
<dbReference type="GO" id="GO:0008662">
    <property type="term" value="F:1-phosphofructokinase activity"/>
    <property type="evidence" value="ECO:0007669"/>
    <property type="project" value="UniProtKB-EC"/>
</dbReference>
<organism evidence="7 8">
    <name type="scientific">Thermococcus aggregans</name>
    <dbReference type="NCBI Taxonomy" id="110163"/>
    <lineage>
        <taxon>Archaea</taxon>
        <taxon>Methanobacteriati</taxon>
        <taxon>Methanobacteriota</taxon>
        <taxon>Thermococci</taxon>
        <taxon>Thermococcales</taxon>
        <taxon>Thermococcaceae</taxon>
        <taxon>Thermococcus</taxon>
    </lineage>
</organism>
<evidence type="ECO:0000256" key="3">
    <source>
        <dbReference type="ARBA" id="ARBA00022741"/>
    </source>
</evidence>
<dbReference type="Proteomes" id="UP001055732">
    <property type="component" value="Chromosome"/>
</dbReference>
<keyword evidence="2 7" id="KW-0808">Transferase</keyword>
<protein>
    <submittedName>
        <fullName evidence="7">1-phosphofructokinase</fullName>
        <ecNumber evidence="7">2.7.1.56</ecNumber>
    </submittedName>
</protein>
<dbReference type="InterPro" id="IPR022463">
    <property type="entry name" value="1-PFruKinase"/>
</dbReference>
<dbReference type="Pfam" id="PF00294">
    <property type="entry name" value="PfkB"/>
    <property type="match status" value="1"/>
</dbReference>
<evidence type="ECO:0000313" key="7">
    <source>
        <dbReference type="EMBL" id="USS40549.1"/>
    </source>
</evidence>
<dbReference type="SUPFAM" id="SSF53613">
    <property type="entry name" value="Ribokinase-like"/>
    <property type="match status" value="1"/>
</dbReference>
<reference evidence="7" key="2">
    <citation type="submission" date="2022-06" db="EMBL/GenBank/DDBJ databases">
        <authorList>
            <person name="Park Y.-J."/>
        </authorList>
    </citation>
    <scope>NUCLEOTIDE SEQUENCE</scope>
    <source>
        <strain evidence="7">TY</strain>
    </source>
</reference>
<feature type="domain" description="Carbohydrate kinase PfkB" evidence="6">
    <location>
        <begin position="11"/>
        <end position="286"/>
    </location>
</feature>
<dbReference type="InterPro" id="IPR029056">
    <property type="entry name" value="Ribokinase-like"/>
</dbReference>
<name>A0A9E7MXE0_THEAG</name>
<evidence type="ECO:0000259" key="6">
    <source>
        <dbReference type="Pfam" id="PF00294"/>
    </source>
</evidence>
<gene>
    <name evidence="7" type="primary">pfkB</name>
    <name evidence="7" type="ORF">NF865_09665</name>
</gene>
<dbReference type="GO" id="GO:0016052">
    <property type="term" value="P:carbohydrate catabolic process"/>
    <property type="evidence" value="ECO:0007669"/>
    <property type="project" value="UniProtKB-ARBA"/>
</dbReference>
<evidence type="ECO:0000256" key="5">
    <source>
        <dbReference type="ARBA" id="ARBA00022840"/>
    </source>
</evidence>
<dbReference type="NCBIfam" id="TIGR03828">
    <property type="entry name" value="pfkB"/>
    <property type="match status" value="1"/>
</dbReference>
<dbReference type="InterPro" id="IPR011611">
    <property type="entry name" value="PfkB_dom"/>
</dbReference>
<dbReference type="PANTHER" id="PTHR46566:SF2">
    <property type="entry name" value="ATP-DEPENDENT 6-PHOSPHOFRUCTOKINASE ISOZYME 2"/>
    <property type="match status" value="1"/>
</dbReference>
<dbReference type="EMBL" id="CP099582">
    <property type="protein sequence ID" value="USS40549.1"/>
    <property type="molecule type" value="Genomic_DNA"/>
</dbReference>
<dbReference type="GO" id="GO:0005829">
    <property type="term" value="C:cytosol"/>
    <property type="evidence" value="ECO:0007669"/>
    <property type="project" value="TreeGrafter"/>
</dbReference>
<evidence type="ECO:0000256" key="1">
    <source>
        <dbReference type="ARBA" id="ARBA00010688"/>
    </source>
</evidence>
<dbReference type="GO" id="GO:0005524">
    <property type="term" value="F:ATP binding"/>
    <property type="evidence" value="ECO:0007669"/>
    <property type="project" value="UniProtKB-KW"/>
</dbReference>
<dbReference type="AlphaFoldDB" id="A0A9E7MXE0"/>
<dbReference type="GO" id="GO:0044281">
    <property type="term" value="P:small molecule metabolic process"/>
    <property type="evidence" value="ECO:0007669"/>
    <property type="project" value="UniProtKB-ARBA"/>
</dbReference>
<dbReference type="PANTHER" id="PTHR46566">
    <property type="entry name" value="1-PHOSPHOFRUCTOKINASE-RELATED"/>
    <property type="match status" value="1"/>
</dbReference>
<dbReference type="RefSeq" id="WP_253304504.1">
    <property type="nucleotide sequence ID" value="NZ_CP099582.1"/>
</dbReference>
<evidence type="ECO:0000256" key="2">
    <source>
        <dbReference type="ARBA" id="ARBA00022679"/>
    </source>
</evidence>
<accession>A0A9E7MXE0</accession>
<keyword evidence="3" id="KW-0547">Nucleotide-binding</keyword>
<dbReference type="KEGG" id="tagg:NF865_09665"/>
<dbReference type="PIRSF" id="PIRSF000535">
    <property type="entry name" value="1PFK/6PFK/LacC"/>
    <property type="match status" value="1"/>
</dbReference>
<proteinExistence type="inferred from homology"/>
<dbReference type="NCBIfam" id="TIGR03168">
    <property type="entry name" value="1-PFK"/>
    <property type="match status" value="1"/>
</dbReference>
<dbReference type="CDD" id="cd01164">
    <property type="entry name" value="FruK_PfkB_like"/>
    <property type="match status" value="1"/>
</dbReference>
<evidence type="ECO:0000256" key="4">
    <source>
        <dbReference type="ARBA" id="ARBA00022777"/>
    </source>
</evidence>
<keyword evidence="4" id="KW-0418">Kinase</keyword>
<dbReference type="FunFam" id="3.40.1190.20:FF:000001">
    <property type="entry name" value="Phosphofructokinase"/>
    <property type="match status" value="1"/>
</dbReference>
<keyword evidence="8" id="KW-1185">Reference proteome</keyword>
<keyword evidence="5" id="KW-0067">ATP-binding</keyword>
<evidence type="ECO:0000313" key="8">
    <source>
        <dbReference type="Proteomes" id="UP001055732"/>
    </source>
</evidence>
<reference evidence="7" key="1">
    <citation type="journal article" date="1998" name="Int. J. Syst. Bacteriol. 48 Pt">
        <title>Thermococcus guaymasensis sp. nov. and Thermococcus aggregans sp. nov., two novel thermophilic archaea isolated from the Guaymas Basin hydrothermal vent site.</title>
        <authorList>
            <person name="Canganella F."/>
            <person name="Jones W.J."/>
            <person name="Gambacorta A."/>
            <person name="Antranikian G."/>
        </authorList>
    </citation>
    <scope>NUCLEOTIDE SEQUENCE</scope>
    <source>
        <strain evidence="7">TY</strain>
    </source>
</reference>
<dbReference type="Gene3D" id="3.40.1190.20">
    <property type="match status" value="1"/>
</dbReference>
<comment type="similarity">
    <text evidence="1">Belongs to the carbohydrate kinase PfkB family.</text>
</comment>